<dbReference type="EMBL" id="JAHRIP010000102">
    <property type="protein sequence ID" value="MEQ2278789.1"/>
    <property type="molecule type" value="Genomic_DNA"/>
</dbReference>
<feature type="non-terminal residue" evidence="1">
    <location>
        <position position="1"/>
    </location>
</feature>
<name>A0ABV0XBH3_9TELE</name>
<proteinExistence type="predicted"/>
<reference evidence="1 2" key="1">
    <citation type="submission" date="2021-06" db="EMBL/GenBank/DDBJ databases">
        <authorList>
            <person name="Palmer J.M."/>
        </authorList>
    </citation>
    <scope>NUCLEOTIDE SEQUENCE [LARGE SCALE GENOMIC DNA]</scope>
    <source>
        <strain evidence="1 2">AS_MEX2019</strain>
        <tissue evidence="1">Muscle</tissue>
    </source>
</reference>
<sequence length="70" mass="7741">AHTGHPALSLLQRNVGRLFRGPAGCEDDCLPALSRPAEFVHTVEVFQLKTIGLHSTVLLHFMILPQKQQV</sequence>
<comment type="caution">
    <text evidence="1">The sequence shown here is derived from an EMBL/GenBank/DDBJ whole genome shotgun (WGS) entry which is preliminary data.</text>
</comment>
<evidence type="ECO:0000313" key="2">
    <source>
        <dbReference type="Proteomes" id="UP001469553"/>
    </source>
</evidence>
<organism evidence="1 2">
    <name type="scientific">Ameca splendens</name>
    <dbReference type="NCBI Taxonomy" id="208324"/>
    <lineage>
        <taxon>Eukaryota</taxon>
        <taxon>Metazoa</taxon>
        <taxon>Chordata</taxon>
        <taxon>Craniata</taxon>
        <taxon>Vertebrata</taxon>
        <taxon>Euteleostomi</taxon>
        <taxon>Actinopterygii</taxon>
        <taxon>Neopterygii</taxon>
        <taxon>Teleostei</taxon>
        <taxon>Neoteleostei</taxon>
        <taxon>Acanthomorphata</taxon>
        <taxon>Ovalentaria</taxon>
        <taxon>Atherinomorphae</taxon>
        <taxon>Cyprinodontiformes</taxon>
        <taxon>Goodeidae</taxon>
        <taxon>Ameca</taxon>
    </lineage>
</organism>
<gene>
    <name evidence="1" type="ORF">AMECASPLE_002740</name>
</gene>
<protein>
    <submittedName>
        <fullName evidence="1">Uncharacterized protein</fullName>
    </submittedName>
</protein>
<accession>A0ABV0XBH3</accession>
<evidence type="ECO:0000313" key="1">
    <source>
        <dbReference type="EMBL" id="MEQ2278789.1"/>
    </source>
</evidence>
<keyword evidence="2" id="KW-1185">Reference proteome</keyword>
<dbReference type="Proteomes" id="UP001469553">
    <property type="component" value="Unassembled WGS sequence"/>
</dbReference>